<name>A0AAV2SEF7_MEGNR</name>
<dbReference type="PROSITE" id="PS50222">
    <property type="entry name" value="EF_HAND_2"/>
    <property type="match status" value="1"/>
</dbReference>
<feature type="non-terminal residue" evidence="7">
    <location>
        <position position="1"/>
    </location>
</feature>
<dbReference type="InterPro" id="IPR002048">
    <property type="entry name" value="EF_hand_dom"/>
</dbReference>
<evidence type="ECO:0000313" key="8">
    <source>
        <dbReference type="Proteomes" id="UP001497623"/>
    </source>
</evidence>
<evidence type="ECO:0000256" key="1">
    <source>
        <dbReference type="ARBA" id="ARBA00011445"/>
    </source>
</evidence>
<gene>
    <name evidence="7" type="ORF">MNOR_LOCUS35069</name>
</gene>
<keyword evidence="3" id="KW-0518">Myosin</keyword>
<dbReference type="AlphaFoldDB" id="A0AAV2SEF7"/>
<evidence type="ECO:0000256" key="2">
    <source>
        <dbReference type="ARBA" id="ARBA00022737"/>
    </source>
</evidence>
<protein>
    <recommendedName>
        <fullName evidence="6">EF-hand domain-containing protein</fullName>
    </recommendedName>
</protein>
<reference evidence="7 8" key="1">
    <citation type="submission" date="2024-05" db="EMBL/GenBank/DDBJ databases">
        <authorList>
            <person name="Wallberg A."/>
        </authorList>
    </citation>
    <scope>NUCLEOTIDE SEQUENCE [LARGE SCALE GENOMIC DNA]</scope>
</reference>
<evidence type="ECO:0000256" key="3">
    <source>
        <dbReference type="ARBA" id="ARBA00023123"/>
    </source>
</evidence>
<dbReference type="InterPro" id="IPR011992">
    <property type="entry name" value="EF-hand-dom_pair"/>
</dbReference>
<keyword evidence="4" id="KW-0505">Motor protein</keyword>
<dbReference type="InterPro" id="IPR050230">
    <property type="entry name" value="CALM/Myosin/TropC-like"/>
</dbReference>
<evidence type="ECO:0000259" key="6">
    <source>
        <dbReference type="PROSITE" id="PS50222"/>
    </source>
</evidence>
<proteinExistence type="predicted"/>
<feature type="domain" description="EF-hand" evidence="6">
    <location>
        <begin position="25"/>
        <end position="60"/>
    </location>
</feature>
<evidence type="ECO:0000256" key="4">
    <source>
        <dbReference type="ARBA" id="ARBA00023175"/>
    </source>
</evidence>
<keyword evidence="5" id="KW-0514">Muscle protein</keyword>
<dbReference type="Gene3D" id="1.10.238.10">
    <property type="entry name" value="EF-hand"/>
    <property type="match status" value="1"/>
</dbReference>
<evidence type="ECO:0000256" key="5">
    <source>
        <dbReference type="ARBA" id="ARBA00023179"/>
    </source>
</evidence>
<keyword evidence="2" id="KW-0677">Repeat</keyword>
<dbReference type="Proteomes" id="UP001497623">
    <property type="component" value="Unassembled WGS sequence"/>
</dbReference>
<dbReference type="SUPFAM" id="SSF47473">
    <property type="entry name" value="EF-hand"/>
    <property type="match status" value="1"/>
</dbReference>
<organism evidence="7 8">
    <name type="scientific">Meganyctiphanes norvegica</name>
    <name type="common">Northern krill</name>
    <name type="synonym">Thysanopoda norvegica</name>
    <dbReference type="NCBI Taxonomy" id="48144"/>
    <lineage>
        <taxon>Eukaryota</taxon>
        <taxon>Metazoa</taxon>
        <taxon>Ecdysozoa</taxon>
        <taxon>Arthropoda</taxon>
        <taxon>Crustacea</taxon>
        <taxon>Multicrustacea</taxon>
        <taxon>Malacostraca</taxon>
        <taxon>Eumalacostraca</taxon>
        <taxon>Eucarida</taxon>
        <taxon>Euphausiacea</taxon>
        <taxon>Euphausiidae</taxon>
        <taxon>Meganyctiphanes</taxon>
    </lineage>
</organism>
<dbReference type="GO" id="GO:0005509">
    <property type="term" value="F:calcium ion binding"/>
    <property type="evidence" value="ECO:0007669"/>
    <property type="project" value="InterPro"/>
</dbReference>
<dbReference type="GO" id="GO:0005859">
    <property type="term" value="C:muscle myosin complex"/>
    <property type="evidence" value="ECO:0007669"/>
    <property type="project" value="TreeGrafter"/>
</dbReference>
<accession>A0AAV2SEF7</accession>
<dbReference type="PANTHER" id="PTHR23048">
    <property type="entry name" value="MYOSIN LIGHT CHAIN 1, 3"/>
    <property type="match status" value="1"/>
</dbReference>
<comment type="subunit">
    <text evidence="1">Myosin is a hexamer of 2 heavy chains and 4 light chains.</text>
</comment>
<dbReference type="EMBL" id="CAXKWB010056823">
    <property type="protein sequence ID" value="CAL4178801.1"/>
    <property type="molecule type" value="Genomic_DNA"/>
</dbReference>
<dbReference type="PANTHER" id="PTHR23048:SF33">
    <property type="entry name" value="MYOSIN LIGHT CHAIN ALKALI"/>
    <property type="match status" value="1"/>
</dbReference>
<comment type="caution">
    <text evidence="7">The sequence shown here is derived from an EMBL/GenBank/DDBJ whole genome shotgun (WGS) entry which is preliminary data.</text>
</comment>
<keyword evidence="8" id="KW-1185">Reference proteome</keyword>
<sequence>TGVKFMKMEEFVPMFMTVKKDKDCGSYEDFVEVLKLYDKMEDGTMLVAELEYLLKNLGECLPKEDIAEVLKECAPPEDEEGLFMFDPFLRKLCGKEKPL</sequence>
<evidence type="ECO:0000313" key="7">
    <source>
        <dbReference type="EMBL" id="CAL4178801.1"/>
    </source>
</evidence>